<keyword evidence="1" id="KW-0812">Transmembrane</keyword>
<evidence type="ECO:0000313" key="3">
    <source>
        <dbReference type="Proteomes" id="UP000032427"/>
    </source>
</evidence>
<dbReference type="Proteomes" id="UP000032427">
    <property type="component" value="Chromosome 2"/>
</dbReference>
<dbReference type="GeneID" id="28542884"/>
<gene>
    <name evidence="2" type="ORF">AWOD_II_0631</name>
</gene>
<dbReference type="HOGENOM" id="CLU_195407_0_0_6"/>
<accession>A0A090I6X1</accession>
<feature type="transmembrane region" description="Helical" evidence="1">
    <location>
        <begin position="6"/>
        <end position="24"/>
    </location>
</feature>
<protein>
    <submittedName>
        <fullName evidence="2">Membrane protein</fullName>
    </submittedName>
</protein>
<keyword evidence="1" id="KW-0472">Membrane</keyword>
<organism evidence="2 3">
    <name type="scientific">Aliivibrio wodanis</name>
    <dbReference type="NCBI Taxonomy" id="80852"/>
    <lineage>
        <taxon>Bacteria</taxon>
        <taxon>Pseudomonadati</taxon>
        <taxon>Pseudomonadota</taxon>
        <taxon>Gammaproteobacteria</taxon>
        <taxon>Vibrionales</taxon>
        <taxon>Vibrionaceae</taxon>
        <taxon>Aliivibrio</taxon>
    </lineage>
</organism>
<dbReference type="STRING" id="80852.AWOD_II_0631"/>
<dbReference type="KEGG" id="awd:AWOD_II_0631"/>
<dbReference type="AlphaFoldDB" id="A0A090I6X1"/>
<proteinExistence type="predicted"/>
<reference evidence="3" key="1">
    <citation type="submission" date="2014-09" db="EMBL/GenBank/DDBJ databases">
        <authorList>
            <person name="Hjerde E."/>
        </authorList>
    </citation>
    <scope>NUCLEOTIDE SEQUENCE [LARGE SCALE GENOMIC DNA]</scope>
    <source>
        <strain evidence="3">06/09/139</strain>
    </source>
</reference>
<evidence type="ECO:0000313" key="2">
    <source>
        <dbReference type="EMBL" id="CED57271.1"/>
    </source>
</evidence>
<evidence type="ECO:0000256" key="1">
    <source>
        <dbReference type="SAM" id="Phobius"/>
    </source>
</evidence>
<dbReference type="EMBL" id="LN554847">
    <property type="protein sequence ID" value="CED57271.1"/>
    <property type="molecule type" value="Genomic_DNA"/>
</dbReference>
<feature type="transmembrane region" description="Helical" evidence="1">
    <location>
        <begin position="54"/>
        <end position="76"/>
    </location>
</feature>
<name>A0A090I6X1_9GAMM</name>
<dbReference type="PATRIC" id="fig|80852.17.peg.3407"/>
<sequence>MNVMVSIIEHLFIGVGILCLLLTITQYGRRTSDWGGACILFVKRIDLSLQEHKWYRIGVSALVLGVIVRIFNLTFWG</sequence>
<keyword evidence="3" id="KW-1185">Reference proteome</keyword>
<keyword evidence="1" id="KW-1133">Transmembrane helix</keyword>
<dbReference type="OrthoDB" id="5600913at2"/>